<dbReference type="SUPFAM" id="SSF47459">
    <property type="entry name" value="HLH, helix-loop-helix DNA-binding domain"/>
    <property type="match status" value="1"/>
</dbReference>
<feature type="compositionally biased region" description="Basic and acidic residues" evidence="6">
    <location>
        <begin position="117"/>
        <end position="134"/>
    </location>
</feature>
<dbReference type="PANTHER" id="PTHR46117">
    <property type="entry name" value="FI24210P1"/>
    <property type="match status" value="1"/>
</dbReference>
<feature type="coiled-coil region" evidence="5">
    <location>
        <begin position="210"/>
        <end position="244"/>
    </location>
</feature>
<name>A0A0H2RV94_9AGAM</name>
<dbReference type="GO" id="GO:0000981">
    <property type="term" value="F:DNA-binding transcription factor activity, RNA polymerase II-specific"/>
    <property type="evidence" value="ECO:0007669"/>
    <property type="project" value="TreeGrafter"/>
</dbReference>
<accession>A0A0H2RV94</accession>
<feature type="compositionally biased region" description="Basic and acidic residues" evidence="6">
    <location>
        <begin position="333"/>
        <end position="342"/>
    </location>
</feature>
<dbReference type="Pfam" id="PF00010">
    <property type="entry name" value="HLH"/>
    <property type="match status" value="1"/>
</dbReference>
<keyword evidence="9" id="KW-1185">Reference proteome</keyword>
<keyword evidence="4" id="KW-0539">Nucleus</keyword>
<evidence type="ECO:0000313" key="9">
    <source>
        <dbReference type="Proteomes" id="UP000053477"/>
    </source>
</evidence>
<organism evidence="8 9">
    <name type="scientific">Schizopora paradoxa</name>
    <dbReference type="NCBI Taxonomy" id="27342"/>
    <lineage>
        <taxon>Eukaryota</taxon>
        <taxon>Fungi</taxon>
        <taxon>Dikarya</taxon>
        <taxon>Basidiomycota</taxon>
        <taxon>Agaricomycotina</taxon>
        <taxon>Agaricomycetes</taxon>
        <taxon>Hymenochaetales</taxon>
        <taxon>Schizoporaceae</taxon>
        <taxon>Schizopora</taxon>
    </lineage>
</organism>
<evidence type="ECO:0000259" key="7">
    <source>
        <dbReference type="PROSITE" id="PS50888"/>
    </source>
</evidence>
<feature type="region of interest" description="Disordered" evidence="6">
    <location>
        <begin position="303"/>
        <end position="353"/>
    </location>
</feature>
<feature type="compositionally biased region" description="Basic and acidic residues" evidence="6">
    <location>
        <begin position="314"/>
        <end position="324"/>
    </location>
</feature>
<protein>
    <recommendedName>
        <fullName evidence="7">BHLH domain-containing protein</fullName>
    </recommendedName>
</protein>
<dbReference type="PROSITE" id="PS50888">
    <property type="entry name" value="BHLH"/>
    <property type="match status" value="1"/>
</dbReference>
<evidence type="ECO:0000256" key="6">
    <source>
        <dbReference type="SAM" id="MobiDB-lite"/>
    </source>
</evidence>
<dbReference type="InParanoid" id="A0A0H2RV94"/>
<feature type="compositionally biased region" description="Polar residues" evidence="6">
    <location>
        <begin position="86"/>
        <end position="97"/>
    </location>
</feature>
<dbReference type="OrthoDB" id="690068at2759"/>
<dbReference type="AlphaFoldDB" id="A0A0H2RV94"/>
<dbReference type="STRING" id="27342.A0A0H2RV94"/>
<dbReference type="InterPro" id="IPR051732">
    <property type="entry name" value="USF"/>
</dbReference>
<feature type="region of interest" description="Disordered" evidence="6">
    <location>
        <begin position="1"/>
        <end position="134"/>
    </location>
</feature>
<dbReference type="EMBL" id="KQ085928">
    <property type="protein sequence ID" value="KLO15502.1"/>
    <property type="molecule type" value="Genomic_DNA"/>
</dbReference>
<gene>
    <name evidence="8" type="ORF">SCHPADRAFT_258469</name>
</gene>
<keyword evidence="3" id="KW-0804">Transcription</keyword>
<feature type="compositionally biased region" description="Basic and acidic residues" evidence="6">
    <location>
        <begin position="447"/>
        <end position="465"/>
    </location>
</feature>
<dbReference type="Proteomes" id="UP000053477">
    <property type="component" value="Unassembled WGS sequence"/>
</dbReference>
<evidence type="ECO:0000256" key="3">
    <source>
        <dbReference type="ARBA" id="ARBA00023163"/>
    </source>
</evidence>
<evidence type="ECO:0000256" key="4">
    <source>
        <dbReference type="ARBA" id="ARBA00023242"/>
    </source>
</evidence>
<reference evidence="8 9" key="1">
    <citation type="submission" date="2015-04" db="EMBL/GenBank/DDBJ databases">
        <title>Complete genome sequence of Schizopora paradoxa KUC8140, a cosmopolitan wood degrader in East Asia.</title>
        <authorList>
            <consortium name="DOE Joint Genome Institute"/>
            <person name="Min B."/>
            <person name="Park H."/>
            <person name="Jang Y."/>
            <person name="Kim J.-J."/>
            <person name="Kim K.H."/>
            <person name="Pangilinan J."/>
            <person name="Lipzen A."/>
            <person name="Riley R."/>
            <person name="Grigoriev I.V."/>
            <person name="Spatafora J.W."/>
            <person name="Choi I.-G."/>
        </authorList>
    </citation>
    <scope>NUCLEOTIDE SEQUENCE [LARGE SCALE GENOMIC DNA]</scope>
    <source>
        <strain evidence="8 9">KUC8140</strain>
    </source>
</reference>
<dbReference type="SMART" id="SM00353">
    <property type="entry name" value="HLH"/>
    <property type="match status" value="1"/>
</dbReference>
<comment type="subcellular location">
    <subcellularLocation>
        <location evidence="1">Nucleus</location>
    </subcellularLocation>
</comment>
<evidence type="ECO:0000256" key="5">
    <source>
        <dbReference type="SAM" id="Coils"/>
    </source>
</evidence>
<feature type="domain" description="BHLH" evidence="7">
    <location>
        <begin position="122"/>
        <end position="190"/>
    </location>
</feature>
<dbReference type="PANTHER" id="PTHR46117:SF3">
    <property type="entry name" value="FI24210P1"/>
    <property type="match status" value="1"/>
</dbReference>
<proteinExistence type="predicted"/>
<keyword evidence="5" id="KW-0175">Coiled coil</keyword>
<dbReference type="InterPro" id="IPR036638">
    <property type="entry name" value="HLH_DNA-bd_sf"/>
</dbReference>
<keyword evidence="2" id="KW-0805">Transcription regulation</keyword>
<evidence type="ECO:0000256" key="1">
    <source>
        <dbReference type="ARBA" id="ARBA00004123"/>
    </source>
</evidence>
<dbReference type="GO" id="GO:0005634">
    <property type="term" value="C:nucleus"/>
    <property type="evidence" value="ECO:0007669"/>
    <property type="project" value="UniProtKB-SubCell"/>
</dbReference>
<feature type="region of interest" description="Disordered" evidence="6">
    <location>
        <begin position="382"/>
        <end position="492"/>
    </location>
</feature>
<sequence>MSMSQSSPPPTTSALYAATCNPPRRAKRPRHDSVSLEPSISAPQSTSSNAHNVRIRPAPTLPAPTAVPISPTHTLNNKDPLGGPPSATTAETEQTQLPPAKKRGRKPNNGSGGMSRSARESQRKINHSRIEKARRSKINDALDALRVLVPSNFASEAQPLSAGAHGKKEDKDKEFKLDILERTVLFVRHLVQKIDSLEKQTGTSAAPSKNTTIVDESNFLKRQREEVEEELSDLDGDMDDEDNLSIRNDVMETEADALSSQVETPVSKPVEVASAIQLPSISSWLDKMEPLDQQQVAARKFPVMSPPLPGSSQLHREPSTERRMSSRGTSGFDSDRGKEVKYDNGLGLLSPPGSGRINAMIQPILASPSMVAIGNVVGSLPSLQLPSPRAGLTSLLNEPERAPRPGPSRSNSKWTPEDENVASVLLQISSSASSSSASPPASSPRATRKDSVEGRVAKVMGERGDSTVMKKVQTPGAMLGIEFSSKGKLGNR</sequence>
<dbReference type="Gene3D" id="4.10.280.10">
    <property type="entry name" value="Helix-loop-helix DNA-binding domain"/>
    <property type="match status" value="1"/>
</dbReference>
<dbReference type="InterPro" id="IPR011598">
    <property type="entry name" value="bHLH_dom"/>
</dbReference>
<evidence type="ECO:0000313" key="8">
    <source>
        <dbReference type="EMBL" id="KLO15502.1"/>
    </source>
</evidence>
<feature type="compositionally biased region" description="Low complexity" evidence="6">
    <location>
        <begin position="429"/>
        <end position="444"/>
    </location>
</feature>
<dbReference type="GO" id="GO:0046983">
    <property type="term" value="F:protein dimerization activity"/>
    <property type="evidence" value="ECO:0007669"/>
    <property type="project" value="InterPro"/>
</dbReference>
<feature type="compositionally biased region" description="Polar residues" evidence="6">
    <location>
        <begin position="36"/>
        <end position="51"/>
    </location>
</feature>
<dbReference type="GO" id="GO:0000978">
    <property type="term" value="F:RNA polymerase II cis-regulatory region sequence-specific DNA binding"/>
    <property type="evidence" value="ECO:0007669"/>
    <property type="project" value="TreeGrafter"/>
</dbReference>
<evidence type="ECO:0000256" key="2">
    <source>
        <dbReference type="ARBA" id="ARBA00023015"/>
    </source>
</evidence>